<feature type="transmembrane region" description="Helical" evidence="6">
    <location>
        <begin position="482"/>
        <end position="500"/>
    </location>
</feature>
<feature type="transmembrane region" description="Helical" evidence="6">
    <location>
        <begin position="66"/>
        <end position="87"/>
    </location>
</feature>
<dbReference type="InterPro" id="IPR020846">
    <property type="entry name" value="MFS_dom"/>
</dbReference>
<keyword evidence="11" id="KW-1185">Reference proteome</keyword>
<dbReference type="RefSeq" id="WP_063200174.1">
    <property type="nucleotide sequence ID" value="NZ_CAMITG010000010.1"/>
</dbReference>
<name>A0A2X4UYN3_SERPL</name>
<comment type="subcellular location">
    <subcellularLocation>
        <location evidence="1">Membrane</location>
        <topology evidence="1">Multi-pass membrane protein</topology>
    </subcellularLocation>
</comment>
<evidence type="ECO:0000256" key="3">
    <source>
        <dbReference type="ARBA" id="ARBA00022692"/>
    </source>
</evidence>
<feature type="transmembrane region" description="Helical" evidence="6">
    <location>
        <begin position="125"/>
        <end position="144"/>
    </location>
</feature>
<dbReference type="Proteomes" id="UP000248897">
    <property type="component" value="Chromosome 1"/>
</dbReference>
<feature type="transmembrane region" description="Helical" evidence="6">
    <location>
        <begin position="21"/>
        <end position="41"/>
    </location>
</feature>
<feature type="transmembrane region" description="Helical" evidence="6">
    <location>
        <begin position="351"/>
        <end position="370"/>
    </location>
</feature>
<evidence type="ECO:0000313" key="11">
    <source>
        <dbReference type="Proteomes" id="UP000594967"/>
    </source>
</evidence>
<organism evidence="9 10">
    <name type="scientific">Serratia plymuthica</name>
    <dbReference type="NCBI Taxonomy" id="82996"/>
    <lineage>
        <taxon>Bacteria</taxon>
        <taxon>Pseudomonadati</taxon>
        <taxon>Pseudomonadota</taxon>
        <taxon>Gammaproteobacteria</taxon>
        <taxon>Enterobacterales</taxon>
        <taxon>Yersiniaceae</taxon>
        <taxon>Serratia</taxon>
    </lineage>
</organism>
<dbReference type="STRING" id="82996.ADP72_15835"/>
<dbReference type="GO" id="GO:0022857">
    <property type="term" value="F:transmembrane transporter activity"/>
    <property type="evidence" value="ECO:0007669"/>
    <property type="project" value="InterPro"/>
</dbReference>
<keyword evidence="4 6" id="KW-1133">Transmembrane helix</keyword>
<keyword evidence="3 6" id="KW-0812">Transmembrane</keyword>
<dbReference type="InterPro" id="IPR011701">
    <property type="entry name" value="MFS"/>
</dbReference>
<evidence type="ECO:0000256" key="5">
    <source>
        <dbReference type="ARBA" id="ARBA00023136"/>
    </source>
</evidence>
<keyword evidence="5 6" id="KW-0472">Membrane</keyword>
<dbReference type="GO" id="GO:0016020">
    <property type="term" value="C:membrane"/>
    <property type="evidence" value="ECO:0007669"/>
    <property type="project" value="UniProtKB-SubCell"/>
</dbReference>
<sequence>MVDASVTPHHKNKWLTSAGEINGRTWLGLFGVFLAVMASGVGENASKFALADIQGGMLLSQDAGSWLTTCYVTGFVIGSGFTPCFWPTFSLRRVALVMSAIYLTGGLITPWLAGHYPALLAVRSLQGFAGGALPPMLMTVVLRFMPPLIKVLGLGAYGWVSAWSATLGATAAAFAFHWGWSGYFYWNLPLMAIAAVCIGYGLPQDPLRLERLRQFNWRGLLLGGTALGMLTTGISQGERLDWLNSPLIYSLLLGGIGLLMLFLINEWFHPLPFFNLQLLKKRNLSFSLITLGGVLIIMVSLVNITSGYLSAIQGYRQEQTSDMMLWVALPQLITLPIIAVICNTPRVDCRWVLAISLLLMATACLLASQLTPEWNGDNFHTIELLQAIAQPMAIIPLLMQATGGLLPTDGPFAAAWFNAVKGFSATAASGAIALLSRQRGDFHADVITDGFGSTYRDASAAAGEQLSQLATRQGHVLASADLYMLVAGLALLLTALIIFMPTRIYPPRSVAA</sequence>
<dbReference type="InterPro" id="IPR036259">
    <property type="entry name" value="MFS_trans_sf"/>
</dbReference>
<dbReference type="EMBL" id="LS483469">
    <property type="protein sequence ID" value="SQI44917.1"/>
    <property type="molecule type" value="Genomic_DNA"/>
</dbReference>
<dbReference type="PANTHER" id="PTHR42718:SF9">
    <property type="entry name" value="MAJOR FACILITATOR SUPERFAMILY MULTIDRUG TRANSPORTER MFSC"/>
    <property type="match status" value="1"/>
</dbReference>
<feature type="domain" description="Major facilitator superfamily (MFS) profile" evidence="7">
    <location>
        <begin position="24"/>
        <end position="505"/>
    </location>
</feature>
<gene>
    <name evidence="9" type="primary">emrB_3</name>
    <name evidence="8" type="ORF">I6G64_17250</name>
    <name evidence="9" type="ORF">NCTC12961_04810</name>
</gene>
<dbReference type="EMBL" id="CP065673">
    <property type="protein sequence ID" value="QPS19324.1"/>
    <property type="molecule type" value="Genomic_DNA"/>
</dbReference>
<evidence type="ECO:0000313" key="9">
    <source>
        <dbReference type="EMBL" id="SQI44917.1"/>
    </source>
</evidence>
<feature type="transmembrane region" description="Helical" evidence="6">
    <location>
        <begin position="215"/>
        <end position="235"/>
    </location>
</feature>
<evidence type="ECO:0000256" key="2">
    <source>
        <dbReference type="ARBA" id="ARBA00022448"/>
    </source>
</evidence>
<protein>
    <submittedName>
        <fullName evidence="8">MFS transporter</fullName>
    </submittedName>
    <submittedName>
        <fullName evidence="9">Multidrug resistance protein B</fullName>
    </submittedName>
</protein>
<evidence type="ECO:0000313" key="10">
    <source>
        <dbReference type="Proteomes" id="UP000248897"/>
    </source>
</evidence>
<evidence type="ECO:0000256" key="4">
    <source>
        <dbReference type="ARBA" id="ARBA00022989"/>
    </source>
</evidence>
<dbReference type="SUPFAM" id="SSF103473">
    <property type="entry name" value="MFS general substrate transporter"/>
    <property type="match status" value="1"/>
</dbReference>
<reference evidence="8 11" key="2">
    <citation type="submission" date="2020-12" db="EMBL/GenBank/DDBJ databases">
        <title>FDA dAtabase for Regulatory Grade micrObial Sequences (FDA-ARGOS): Supporting development and validation of Infectious Disease Dx tests.</title>
        <authorList>
            <person name="Sproer C."/>
            <person name="Gronow S."/>
            <person name="Severitt S."/>
            <person name="Schroder I."/>
            <person name="Tallon L."/>
            <person name="Sadzewicz L."/>
            <person name="Zhao X."/>
            <person name="Boylan J."/>
            <person name="Ott S."/>
            <person name="Bowen H."/>
            <person name="Vavikolanu K."/>
            <person name="Mehta A."/>
            <person name="Aluvathingal J."/>
            <person name="Nadendla S."/>
            <person name="Lowell S."/>
            <person name="Myers T."/>
            <person name="Yan Y."/>
            <person name="Sichtig H."/>
        </authorList>
    </citation>
    <scope>NUCLEOTIDE SEQUENCE [LARGE SCALE GENOMIC DNA]</scope>
    <source>
        <strain evidence="8 11">FDAARGOS_907</strain>
    </source>
</reference>
<evidence type="ECO:0000256" key="1">
    <source>
        <dbReference type="ARBA" id="ARBA00004141"/>
    </source>
</evidence>
<evidence type="ECO:0000313" key="8">
    <source>
        <dbReference type="EMBL" id="QPS19324.1"/>
    </source>
</evidence>
<evidence type="ECO:0000259" key="7">
    <source>
        <dbReference type="PROSITE" id="PS50850"/>
    </source>
</evidence>
<feature type="transmembrane region" description="Helical" evidence="6">
    <location>
        <begin position="247"/>
        <end position="264"/>
    </location>
</feature>
<feature type="transmembrane region" description="Helical" evidence="6">
    <location>
        <begin position="284"/>
        <end position="304"/>
    </location>
</feature>
<accession>A0A2X4UYN3</accession>
<dbReference type="Proteomes" id="UP000594967">
    <property type="component" value="Chromosome"/>
</dbReference>
<feature type="transmembrane region" description="Helical" evidence="6">
    <location>
        <begin position="94"/>
        <end position="113"/>
    </location>
</feature>
<feature type="transmembrane region" description="Helical" evidence="6">
    <location>
        <begin position="156"/>
        <end position="178"/>
    </location>
</feature>
<evidence type="ECO:0000256" key="6">
    <source>
        <dbReference type="SAM" id="Phobius"/>
    </source>
</evidence>
<feature type="transmembrane region" description="Helical" evidence="6">
    <location>
        <begin position="324"/>
        <end position="344"/>
    </location>
</feature>
<proteinExistence type="predicted"/>
<dbReference type="PROSITE" id="PS50850">
    <property type="entry name" value="MFS"/>
    <property type="match status" value="1"/>
</dbReference>
<dbReference type="PANTHER" id="PTHR42718">
    <property type="entry name" value="MAJOR FACILITATOR SUPERFAMILY MULTIDRUG TRANSPORTER MFSC"/>
    <property type="match status" value="1"/>
</dbReference>
<dbReference type="Gene3D" id="1.20.1250.20">
    <property type="entry name" value="MFS general substrate transporter like domains"/>
    <property type="match status" value="1"/>
</dbReference>
<feature type="transmembrane region" description="Helical" evidence="6">
    <location>
        <begin position="184"/>
        <end position="203"/>
    </location>
</feature>
<keyword evidence="2" id="KW-0813">Transport</keyword>
<reference evidence="9 10" key="1">
    <citation type="submission" date="2018-06" db="EMBL/GenBank/DDBJ databases">
        <authorList>
            <consortium name="Pathogen Informatics"/>
            <person name="Doyle S."/>
        </authorList>
    </citation>
    <scope>NUCLEOTIDE SEQUENCE [LARGE SCALE GENOMIC DNA]</scope>
    <source>
        <strain evidence="9 10">NCTC12961</strain>
    </source>
</reference>
<dbReference type="Pfam" id="PF07690">
    <property type="entry name" value="MFS_1"/>
    <property type="match status" value="1"/>
</dbReference>
<dbReference type="AlphaFoldDB" id="A0A2X4UYN3"/>